<dbReference type="AlphaFoldDB" id="A0A556AQ45"/>
<protein>
    <submittedName>
        <fullName evidence="2">Uncharacterized protein</fullName>
    </submittedName>
</protein>
<name>A0A556AQ45_9BURK</name>
<evidence type="ECO:0000313" key="3">
    <source>
        <dbReference type="Proteomes" id="UP000318405"/>
    </source>
</evidence>
<sequence length="469" mass="50635">MTRRSRQRLRGQAMVLAVFVLLLGIAAWLRLYDAGQLVHDKSRLTQGADAAAYSGALAQARALNLLAHINRAQVAHQVAMAHLVTYASAAQFVQTEGARAALRNPPTTLVGMLFGPAHGAAYASALAGRSLAAPAMLALSAAFAEHDRVVNDVLWQAQRAIVASLPATRWAAMQAVLGEHYAPGSAPGGTEFVLDPAFLDDGLPGFVAARQGAARADMRELVLAATARYGFLQPRDATARNAWVVSPRCPAKRHELRRRGATRWEGYDTWASADTQSYHALRSNRWIGCYFREYPMGWGHTGSGQPAAPEQHVETPPTDFGAQDFWRWVREHTDWDIAGGSGNPLATSYGHAARVRWPARGLPGYMGLAVERADGPLRFAIRALRPASSIPTLDRASQVAVGGRWPGGTRLPGGALAAVSAAETYFVRPQARADGRDEAPNLFHPYWQARLVPVSPAEAAEARRRQEGA</sequence>
<comment type="caution">
    <text evidence="2">The sequence shown here is derived from an EMBL/GenBank/DDBJ whole genome shotgun (WGS) entry which is preliminary data.</text>
</comment>
<dbReference type="Proteomes" id="UP000318405">
    <property type="component" value="Unassembled WGS sequence"/>
</dbReference>
<feature type="transmembrane region" description="Helical" evidence="1">
    <location>
        <begin position="12"/>
        <end position="32"/>
    </location>
</feature>
<keyword evidence="1" id="KW-0472">Membrane</keyword>
<gene>
    <name evidence="2" type="ORF">FOZ76_11045</name>
</gene>
<organism evidence="2 3">
    <name type="scientific">Verticiella sediminum</name>
    <dbReference type="NCBI Taxonomy" id="1247510"/>
    <lineage>
        <taxon>Bacteria</taxon>
        <taxon>Pseudomonadati</taxon>
        <taxon>Pseudomonadota</taxon>
        <taxon>Betaproteobacteria</taxon>
        <taxon>Burkholderiales</taxon>
        <taxon>Alcaligenaceae</taxon>
        <taxon>Verticiella</taxon>
    </lineage>
</organism>
<accession>A0A556AQ45</accession>
<evidence type="ECO:0000313" key="2">
    <source>
        <dbReference type="EMBL" id="TSH95006.1"/>
    </source>
</evidence>
<dbReference type="EMBL" id="VLTJ01000022">
    <property type="protein sequence ID" value="TSH95006.1"/>
    <property type="molecule type" value="Genomic_DNA"/>
</dbReference>
<dbReference type="RefSeq" id="WP_143948318.1">
    <property type="nucleotide sequence ID" value="NZ_BAABMB010000002.1"/>
</dbReference>
<keyword evidence="3" id="KW-1185">Reference proteome</keyword>
<proteinExistence type="predicted"/>
<reference evidence="2 3" key="1">
    <citation type="submission" date="2019-07" db="EMBL/GenBank/DDBJ databases">
        <title>Qingshengfaniella alkalisoli gen. nov., sp. nov., isolated from saline soil.</title>
        <authorList>
            <person name="Xu L."/>
            <person name="Huang X.-X."/>
            <person name="Sun J.-Q."/>
        </authorList>
    </citation>
    <scope>NUCLEOTIDE SEQUENCE [LARGE SCALE GENOMIC DNA]</scope>
    <source>
        <strain evidence="2 3">DSM 27279</strain>
    </source>
</reference>
<dbReference type="OrthoDB" id="5493674at2"/>
<evidence type="ECO:0000256" key="1">
    <source>
        <dbReference type="SAM" id="Phobius"/>
    </source>
</evidence>
<keyword evidence="1" id="KW-0812">Transmembrane</keyword>
<keyword evidence="1" id="KW-1133">Transmembrane helix</keyword>